<dbReference type="PANTHER" id="PTHR28218">
    <property type="entry name" value="VPS4-ASSOCIATED PROTEIN 1"/>
    <property type="match status" value="1"/>
</dbReference>
<gene>
    <name evidence="2" type="ORF">Q9L58_004315</name>
</gene>
<feature type="compositionally biased region" description="Basic and acidic residues" evidence="1">
    <location>
        <begin position="102"/>
        <end position="143"/>
    </location>
</feature>
<name>A0ABR3GLB7_9PEZI</name>
<organism evidence="2 3">
    <name type="scientific">Discina gigas</name>
    <dbReference type="NCBI Taxonomy" id="1032678"/>
    <lineage>
        <taxon>Eukaryota</taxon>
        <taxon>Fungi</taxon>
        <taxon>Dikarya</taxon>
        <taxon>Ascomycota</taxon>
        <taxon>Pezizomycotina</taxon>
        <taxon>Pezizomycetes</taxon>
        <taxon>Pezizales</taxon>
        <taxon>Discinaceae</taxon>
        <taxon>Discina</taxon>
    </lineage>
</organism>
<dbReference type="Proteomes" id="UP001447188">
    <property type="component" value="Unassembled WGS sequence"/>
</dbReference>
<comment type="caution">
    <text evidence="2">The sequence shown here is derived from an EMBL/GenBank/DDBJ whole genome shotgun (WGS) entry which is preliminary data.</text>
</comment>
<dbReference type="InterPro" id="IPR013640">
    <property type="entry name" value="Vfa1"/>
</dbReference>
<evidence type="ECO:0000256" key="1">
    <source>
        <dbReference type="SAM" id="MobiDB-lite"/>
    </source>
</evidence>
<dbReference type="PANTHER" id="PTHR28218:SF1">
    <property type="entry name" value="VPS4-ASSOCIATED PROTEIN 1"/>
    <property type="match status" value="1"/>
</dbReference>
<feature type="region of interest" description="Disordered" evidence="1">
    <location>
        <begin position="165"/>
        <end position="200"/>
    </location>
</feature>
<accession>A0ABR3GLB7</accession>
<dbReference type="EMBL" id="JBBBZM010000045">
    <property type="protein sequence ID" value="KAL0636707.1"/>
    <property type="molecule type" value="Genomic_DNA"/>
</dbReference>
<feature type="region of interest" description="Disordered" evidence="1">
    <location>
        <begin position="52"/>
        <end position="143"/>
    </location>
</feature>
<reference evidence="2 3" key="1">
    <citation type="submission" date="2024-02" db="EMBL/GenBank/DDBJ databases">
        <title>Discinaceae phylogenomics.</title>
        <authorList>
            <person name="Dirks A.C."/>
            <person name="James T.Y."/>
        </authorList>
    </citation>
    <scope>NUCLEOTIDE SEQUENCE [LARGE SCALE GENOMIC DNA]</scope>
    <source>
        <strain evidence="2 3">ACD0624</strain>
    </source>
</reference>
<proteinExistence type="predicted"/>
<keyword evidence="3" id="KW-1185">Reference proteome</keyword>
<evidence type="ECO:0000313" key="2">
    <source>
        <dbReference type="EMBL" id="KAL0636707.1"/>
    </source>
</evidence>
<evidence type="ECO:0008006" key="4">
    <source>
        <dbReference type="Google" id="ProtNLM"/>
    </source>
</evidence>
<evidence type="ECO:0000313" key="3">
    <source>
        <dbReference type="Proteomes" id="UP001447188"/>
    </source>
</evidence>
<protein>
    <recommendedName>
        <fullName evidence="4">DUF1742-domain-containing protein</fullName>
    </recommendedName>
</protein>
<feature type="compositionally biased region" description="Basic and acidic residues" evidence="1">
    <location>
        <begin position="67"/>
        <end position="94"/>
    </location>
</feature>
<dbReference type="Pfam" id="PF08432">
    <property type="entry name" value="Vfa1"/>
    <property type="match status" value="1"/>
</dbReference>
<sequence length="200" mass="23050">MAVPFENLYHLRKVAENSAKPCTVCYKPTASVLVTPDKKDFFYICPGHSKDRGFATAVVDPDPTPEELEKRRKEKEEKELAEEVEKVKREYAEKQKKKGKGKDKDKGDKEKEKEKEKEEDKDKPPKEEEPVQEAKKTDEEPRIFRLHKTIFETRIRRVRQQQIAKLNQERVRSSSAFPSVPRNDLTGGAVSTIPVSVNAK</sequence>